<reference evidence="1" key="1">
    <citation type="submission" date="2021-01" db="EMBL/GenBank/DDBJ databases">
        <authorList>
            <person name="Corre E."/>
            <person name="Pelletier E."/>
            <person name="Niang G."/>
            <person name="Scheremetjew M."/>
            <person name="Finn R."/>
            <person name="Kale V."/>
            <person name="Holt S."/>
            <person name="Cochrane G."/>
            <person name="Meng A."/>
            <person name="Brown T."/>
            <person name="Cohen L."/>
        </authorList>
    </citation>
    <scope>NUCLEOTIDE SEQUENCE</scope>
    <source>
        <strain evidence="1">CCMP1594</strain>
    </source>
</reference>
<proteinExistence type="predicted"/>
<gene>
    <name evidence="1" type="ORF">EGYM00163_LOCUS30434</name>
</gene>
<sequence>MSCIQLALYCKQVGTMTPKSHSKCMCLTKKRVSIFRSTGFGLKGTLSHLRFTGGVHGRAPSAPTELEALPLLSIKIAQWWPGHVLLAVAPVCMRASPGIVW</sequence>
<evidence type="ECO:0000313" key="1">
    <source>
        <dbReference type="EMBL" id="CAE0819265.1"/>
    </source>
</evidence>
<accession>A0A7S4LBX3</accession>
<name>A0A7S4LBX3_9EUGL</name>
<protein>
    <submittedName>
        <fullName evidence="1">Uncharacterized protein</fullName>
    </submittedName>
</protein>
<dbReference type="EMBL" id="HBJA01087346">
    <property type="protein sequence ID" value="CAE0819265.1"/>
    <property type="molecule type" value="Transcribed_RNA"/>
</dbReference>
<dbReference type="AlphaFoldDB" id="A0A7S4LBX3"/>
<organism evidence="1">
    <name type="scientific">Eutreptiella gymnastica</name>
    <dbReference type="NCBI Taxonomy" id="73025"/>
    <lineage>
        <taxon>Eukaryota</taxon>
        <taxon>Discoba</taxon>
        <taxon>Euglenozoa</taxon>
        <taxon>Euglenida</taxon>
        <taxon>Spirocuta</taxon>
        <taxon>Euglenophyceae</taxon>
        <taxon>Eutreptiales</taxon>
        <taxon>Eutreptiaceae</taxon>
        <taxon>Eutreptiella</taxon>
    </lineage>
</organism>